<protein>
    <submittedName>
        <fullName evidence="4">Ubiquitin-like domain-containing protein</fullName>
    </submittedName>
</protein>
<feature type="region of interest" description="Disordered" evidence="1">
    <location>
        <begin position="1"/>
        <end position="134"/>
    </location>
</feature>
<dbReference type="Gene3D" id="3.10.20.90">
    <property type="entry name" value="Phosphatidylinositol 3-kinase Catalytic Subunit, Chain A, domain 1"/>
    <property type="match status" value="1"/>
</dbReference>
<feature type="domain" description="Ubiquitin-like" evidence="2">
    <location>
        <begin position="273"/>
        <end position="346"/>
    </location>
</feature>
<dbReference type="AlphaFoldDB" id="A0A914PTI4"/>
<dbReference type="SUPFAM" id="SSF54236">
    <property type="entry name" value="Ubiquitin-like"/>
    <property type="match status" value="1"/>
</dbReference>
<evidence type="ECO:0000259" key="2">
    <source>
        <dbReference type="PROSITE" id="PS50053"/>
    </source>
</evidence>
<dbReference type="InterPro" id="IPR000626">
    <property type="entry name" value="Ubiquitin-like_dom"/>
</dbReference>
<keyword evidence="3" id="KW-1185">Reference proteome</keyword>
<feature type="compositionally biased region" description="Acidic residues" evidence="1">
    <location>
        <begin position="59"/>
        <end position="68"/>
    </location>
</feature>
<dbReference type="Proteomes" id="UP000887578">
    <property type="component" value="Unplaced"/>
</dbReference>
<proteinExistence type="predicted"/>
<accession>A0A914PTI4</accession>
<reference evidence="4" key="1">
    <citation type="submission" date="2022-11" db="UniProtKB">
        <authorList>
            <consortium name="WormBaseParasite"/>
        </authorList>
    </citation>
    <scope>IDENTIFICATION</scope>
</reference>
<sequence length="346" mass="39887">MSSEASSDSSDDQYGNFQKYKKRHQGKKRKAVLKPSKTSPPKKFESKFLALKKIGNNESSDEEDETEMTIEQMIEEQKKKKPSQRDEEIEILNDSLNVDLDGEEDEDVPGPSSRTRSQNNKDVKNNKKKQHQGKAHAILEEIKSLERQQQIEDKAHKDAVEYIANKIETPIVTIEGDDMVTIILGLLTDSEFRHVFKMKYIDRFDKVYLDYGAKAGFDKPEDLNLLWDNGNEFVNVKYFDTPQKLRMPVNGTVTLSFNPKPNAKREKREDGEIKIKLNTKKEKNPIERFIHKEMPFGEFKVKLCSELKVAPSKVRFTFDGEKVTDDDTPGDLDMEDFDCVDMHIDG</sequence>
<dbReference type="Pfam" id="PF11976">
    <property type="entry name" value="Rad60-SLD"/>
    <property type="match status" value="1"/>
</dbReference>
<evidence type="ECO:0000313" key="4">
    <source>
        <dbReference type="WBParaSite" id="PDA_v2.g21522.t1"/>
    </source>
</evidence>
<dbReference type="PROSITE" id="PS50053">
    <property type="entry name" value="UBIQUITIN_2"/>
    <property type="match status" value="1"/>
</dbReference>
<feature type="compositionally biased region" description="Basic residues" evidence="1">
    <location>
        <begin position="19"/>
        <end position="32"/>
    </location>
</feature>
<evidence type="ECO:0000313" key="3">
    <source>
        <dbReference type="Proteomes" id="UP000887578"/>
    </source>
</evidence>
<name>A0A914PTI4_9BILA</name>
<organism evidence="3 4">
    <name type="scientific">Panagrolaimus davidi</name>
    <dbReference type="NCBI Taxonomy" id="227884"/>
    <lineage>
        <taxon>Eukaryota</taxon>
        <taxon>Metazoa</taxon>
        <taxon>Ecdysozoa</taxon>
        <taxon>Nematoda</taxon>
        <taxon>Chromadorea</taxon>
        <taxon>Rhabditida</taxon>
        <taxon>Tylenchina</taxon>
        <taxon>Panagrolaimomorpha</taxon>
        <taxon>Panagrolaimoidea</taxon>
        <taxon>Panagrolaimidae</taxon>
        <taxon>Panagrolaimus</taxon>
    </lineage>
</organism>
<dbReference type="WBParaSite" id="PDA_v2.g21522.t1">
    <property type="protein sequence ID" value="PDA_v2.g21522.t1"/>
    <property type="gene ID" value="PDA_v2.g21522"/>
</dbReference>
<dbReference type="InterPro" id="IPR029071">
    <property type="entry name" value="Ubiquitin-like_domsf"/>
</dbReference>
<dbReference type="InterPro" id="IPR022617">
    <property type="entry name" value="Rad60/SUMO-like_dom"/>
</dbReference>
<evidence type="ECO:0000256" key="1">
    <source>
        <dbReference type="SAM" id="MobiDB-lite"/>
    </source>
</evidence>
<dbReference type="CDD" id="cd01763">
    <property type="entry name" value="Ubl_SUMO_like"/>
    <property type="match status" value="1"/>
</dbReference>
<feature type="compositionally biased region" description="Basic and acidic residues" evidence="1">
    <location>
        <begin position="75"/>
        <end position="86"/>
    </location>
</feature>